<evidence type="ECO:0000256" key="5">
    <source>
        <dbReference type="ARBA" id="ARBA00022692"/>
    </source>
</evidence>
<evidence type="ECO:0000256" key="7">
    <source>
        <dbReference type="ARBA" id="ARBA00023136"/>
    </source>
</evidence>
<comment type="caution">
    <text evidence="9">The sequence shown here is derived from an EMBL/GenBank/DDBJ whole genome shotgun (WGS) entry which is preliminary data.</text>
</comment>
<gene>
    <name evidence="9" type="ORF">BV898_13044</name>
</gene>
<comment type="similarity">
    <text evidence="2 8">Belongs to the glycosyltransferase 92 family.</text>
</comment>
<comment type="subcellular location">
    <subcellularLocation>
        <location evidence="1">Membrane</location>
        <topology evidence="1">Single-pass membrane protein</topology>
    </subcellularLocation>
</comment>
<evidence type="ECO:0000256" key="4">
    <source>
        <dbReference type="ARBA" id="ARBA00022679"/>
    </source>
</evidence>
<keyword evidence="5" id="KW-0812">Transmembrane</keyword>
<keyword evidence="7" id="KW-0472">Membrane</keyword>
<evidence type="ECO:0000256" key="2">
    <source>
        <dbReference type="ARBA" id="ARBA00007647"/>
    </source>
</evidence>
<name>A0A1W0WBY6_HYPEX</name>
<dbReference type="PANTHER" id="PTHR21461:SF69">
    <property type="entry name" value="GLYCOSYLTRANSFERASE FAMILY 92 PROTEIN"/>
    <property type="match status" value="1"/>
</dbReference>
<evidence type="ECO:0000256" key="1">
    <source>
        <dbReference type="ARBA" id="ARBA00004167"/>
    </source>
</evidence>
<dbReference type="EC" id="2.4.1.-" evidence="8"/>
<accession>A0A1W0WBY6</accession>
<evidence type="ECO:0000313" key="10">
    <source>
        <dbReference type="Proteomes" id="UP000192578"/>
    </source>
</evidence>
<evidence type="ECO:0000256" key="3">
    <source>
        <dbReference type="ARBA" id="ARBA00022676"/>
    </source>
</evidence>
<keyword evidence="6" id="KW-1133">Transmembrane helix</keyword>
<dbReference type="GO" id="GO:0005737">
    <property type="term" value="C:cytoplasm"/>
    <property type="evidence" value="ECO:0007669"/>
    <property type="project" value="TreeGrafter"/>
</dbReference>
<evidence type="ECO:0000313" key="9">
    <source>
        <dbReference type="EMBL" id="OQV12724.1"/>
    </source>
</evidence>
<evidence type="ECO:0000256" key="8">
    <source>
        <dbReference type="RuleBase" id="RU366017"/>
    </source>
</evidence>
<dbReference type="EMBL" id="MTYJ01000138">
    <property type="protein sequence ID" value="OQV12724.1"/>
    <property type="molecule type" value="Genomic_DNA"/>
</dbReference>
<dbReference type="InterPro" id="IPR008166">
    <property type="entry name" value="Glyco_transf_92"/>
</dbReference>
<keyword evidence="3 8" id="KW-0328">Glycosyltransferase</keyword>
<keyword evidence="10" id="KW-1185">Reference proteome</keyword>
<dbReference type="GO" id="GO:0016757">
    <property type="term" value="F:glycosyltransferase activity"/>
    <property type="evidence" value="ECO:0007669"/>
    <property type="project" value="UniProtKB-UniRule"/>
</dbReference>
<proteinExistence type="inferred from homology"/>
<evidence type="ECO:0000256" key="6">
    <source>
        <dbReference type="ARBA" id="ARBA00022989"/>
    </source>
</evidence>
<protein>
    <recommendedName>
        <fullName evidence="8">Glycosyltransferase family 92 protein</fullName>
        <ecNumber evidence="8">2.4.1.-</ecNumber>
    </recommendedName>
</protein>
<dbReference type="Proteomes" id="UP000192578">
    <property type="component" value="Unassembled WGS sequence"/>
</dbReference>
<reference evidence="10" key="1">
    <citation type="submission" date="2017-01" db="EMBL/GenBank/DDBJ databases">
        <title>Comparative genomics of anhydrobiosis in the tardigrade Hypsibius dujardini.</title>
        <authorList>
            <person name="Yoshida Y."/>
            <person name="Koutsovoulos G."/>
            <person name="Laetsch D."/>
            <person name="Stevens L."/>
            <person name="Kumar S."/>
            <person name="Horikawa D."/>
            <person name="Ishino K."/>
            <person name="Komine S."/>
            <person name="Tomita M."/>
            <person name="Blaxter M."/>
            <person name="Arakawa K."/>
        </authorList>
    </citation>
    <scope>NUCLEOTIDE SEQUENCE [LARGE SCALE GENOMIC DNA]</scope>
    <source>
        <strain evidence="10">Z151</strain>
    </source>
</reference>
<dbReference type="AlphaFoldDB" id="A0A1W0WBY6"/>
<sequence>MAGNLHRFLRLFSSLYDEPRRQTRSSCRDNCGLTWTAARLKCPFPEAAQTFGYVTLQCRYERFPGGSSSGSVTLACPEVPRSPPTNLTFAHCGPPLHTNYDRPAVIVEFVEYYRLMGVTKFYEYDFDTSKNTKAVLNYYKKEGIMEVTNWNLPDVVGRGIHYFGQIALLYDCLLKSSLTHDYTVFSDFDEQFATAKVPGTFESIMNSGRIDCSYVRSALMYPKPRRVDRIEGGNPLLRSAKRIFRETEIFKSGARSKYICRGRLIDVPLIHYVRKFKFKDDVRLDEADPENTLLLHFRSLPHELVNITAETRTLVHVASLKRNVFQIWKNIFGSA</sequence>
<dbReference type="PANTHER" id="PTHR21461">
    <property type="entry name" value="GLYCOSYLTRANSFERASE FAMILY 92 PROTEIN"/>
    <property type="match status" value="1"/>
</dbReference>
<dbReference type="Pfam" id="PF01697">
    <property type="entry name" value="Glyco_transf_92"/>
    <property type="match status" value="1"/>
</dbReference>
<dbReference type="OrthoDB" id="2526284at2759"/>
<dbReference type="GO" id="GO:0016020">
    <property type="term" value="C:membrane"/>
    <property type="evidence" value="ECO:0007669"/>
    <property type="project" value="UniProtKB-SubCell"/>
</dbReference>
<keyword evidence="4 8" id="KW-0808">Transferase</keyword>
<organism evidence="9 10">
    <name type="scientific">Hypsibius exemplaris</name>
    <name type="common">Freshwater tardigrade</name>
    <dbReference type="NCBI Taxonomy" id="2072580"/>
    <lineage>
        <taxon>Eukaryota</taxon>
        <taxon>Metazoa</taxon>
        <taxon>Ecdysozoa</taxon>
        <taxon>Tardigrada</taxon>
        <taxon>Eutardigrada</taxon>
        <taxon>Parachela</taxon>
        <taxon>Hypsibioidea</taxon>
        <taxon>Hypsibiidae</taxon>
        <taxon>Hypsibius</taxon>
    </lineage>
</organism>